<organism evidence="4 5">
    <name type="scientific">Vagococcus elongatus</name>
    <dbReference type="NCBI Taxonomy" id="180344"/>
    <lineage>
        <taxon>Bacteria</taxon>
        <taxon>Bacillati</taxon>
        <taxon>Bacillota</taxon>
        <taxon>Bacilli</taxon>
        <taxon>Lactobacillales</taxon>
        <taxon>Enterococcaceae</taxon>
        <taxon>Vagococcus</taxon>
    </lineage>
</organism>
<feature type="transmembrane region" description="Helical" evidence="2">
    <location>
        <begin position="40"/>
        <end position="61"/>
    </location>
</feature>
<reference evidence="4 5" key="1">
    <citation type="submission" date="2017-05" db="EMBL/GenBank/DDBJ databases">
        <title>Vagococcus spp. assemblies.</title>
        <authorList>
            <person name="Gulvik C.A."/>
        </authorList>
    </citation>
    <scope>NUCLEOTIDE SEQUENCE [LARGE SCALE GENOMIC DNA]</scope>
    <source>
        <strain evidence="4 5">CCUG 51432</strain>
    </source>
</reference>
<dbReference type="EMBL" id="NGKA01000003">
    <property type="protein sequence ID" value="RSU14396.1"/>
    <property type="molecule type" value="Genomic_DNA"/>
</dbReference>
<accession>A0A430B243</accession>
<dbReference type="SUPFAM" id="SSF51735">
    <property type="entry name" value="NAD(P)-binding Rossmann-fold domains"/>
    <property type="match status" value="2"/>
</dbReference>
<proteinExistence type="inferred from homology"/>
<dbReference type="AlphaFoldDB" id="A0A430B243"/>
<dbReference type="PANTHER" id="PTHR43318:SF1">
    <property type="entry name" value="POLYSACCHARIDE BIOSYNTHESIS PROTEIN EPSC-RELATED"/>
    <property type="match status" value="1"/>
</dbReference>
<dbReference type="InterPro" id="IPR036291">
    <property type="entry name" value="NAD(P)-bd_dom_sf"/>
</dbReference>
<evidence type="ECO:0000259" key="3">
    <source>
        <dbReference type="Pfam" id="PF02719"/>
    </source>
</evidence>
<keyword evidence="2" id="KW-0472">Membrane</keyword>
<keyword evidence="2" id="KW-1133">Transmembrane helix</keyword>
<feature type="domain" description="Polysaccharide biosynthesis protein CapD-like" evidence="3">
    <location>
        <begin position="282"/>
        <end position="562"/>
    </location>
</feature>
<protein>
    <submittedName>
        <fullName evidence="4">Polysaccharide biosynthesis protein</fullName>
    </submittedName>
</protein>
<feature type="transmembrane region" description="Helical" evidence="2">
    <location>
        <begin position="100"/>
        <end position="121"/>
    </location>
</feature>
<evidence type="ECO:0000256" key="2">
    <source>
        <dbReference type="SAM" id="Phobius"/>
    </source>
</evidence>
<comment type="caution">
    <text evidence="4">The sequence shown here is derived from an EMBL/GenBank/DDBJ whole genome shotgun (WGS) entry which is preliminary data.</text>
</comment>
<comment type="similarity">
    <text evidence="1">Belongs to the polysaccharide synthase family.</text>
</comment>
<keyword evidence="2" id="KW-0812">Transmembrane</keyword>
<sequence>MSRRVKICLIFFIDSLFIVMANLFAHIYMNPLVFITPKTWMLTLMVQLGIYWILGAVLNIFNRVNRQANLREIIAISTSLFVGLIVELAFLAVVGDSYSLRYVLLTYVFSVILICGSRIGWKLFIEYRIQHGNKISHGKRTLIIGAGAGGIILIETLKHSVTNDEIDVVGFIDDDKDKHGIVICGKSVLGTIDDLPQVIDDYEIEQLTVAIPSLPPSGYEKIVDIAQQKHIKVNSMPSIEDIASGEVRMNKLREIDVVDLLGREEVELDMAIISNQLTDKVVMVTGAGGSIGSEICRQVLRFSPKQLLLLGHGENSIYQINRELNKVNTKTEIIPLIADIRDYNRMFEVMSRYRPNKVYHAAAHKHVPMMEYNPGEALKNNVYGTKNTAEAAVANNIDSFVMISTDKATNPPNVMGATKRIAEMLITGLNGRGKTKFSAVRFGNVLGSRGSVVPVFKEQIESGGPVTVTDFEMTRYFMTIPEASRLVLQAGALAKGGEIFILDMGEPVKIYDLAKKMIQLSGYSTDDIEIVESGIRPGEKLYEELLVDKERADVQVYDKIFVGNVNGFGYDEVLARVEKFNKENEKQLTKEIIMLANESIN</sequence>
<dbReference type="InterPro" id="IPR003869">
    <property type="entry name" value="Polysac_CapD-like"/>
</dbReference>
<dbReference type="Gene3D" id="3.40.50.720">
    <property type="entry name" value="NAD(P)-binding Rossmann-like Domain"/>
    <property type="match status" value="2"/>
</dbReference>
<keyword evidence="5" id="KW-1185">Reference proteome</keyword>
<name>A0A430B243_9ENTE</name>
<evidence type="ECO:0000256" key="1">
    <source>
        <dbReference type="ARBA" id="ARBA00007430"/>
    </source>
</evidence>
<dbReference type="Pfam" id="PF02719">
    <property type="entry name" value="Polysacc_synt_2"/>
    <property type="match status" value="1"/>
</dbReference>
<dbReference type="Proteomes" id="UP000287605">
    <property type="component" value="Unassembled WGS sequence"/>
</dbReference>
<gene>
    <name evidence="4" type="ORF">CBF29_02830</name>
</gene>
<dbReference type="CDD" id="cd05237">
    <property type="entry name" value="UDP_invert_4-6DH_SDR_e"/>
    <property type="match status" value="1"/>
</dbReference>
<dbReference type="PANTHER" id="PTHR43318">
    <property type="entry name" value="UDP-N-ACETYLGLUCOSAMINE 4,6-DEHYDRATASE"/>
    <property type="match status" value="1"/>
</dbReference>
<feature type="transmembrane region" description="Helical" evidence="2">
    <location>
        <begin position="7"/>
        <end position="28"/>
    </location>
</feature>
<evidence type="ECO:0000313" key="5">
    <source>
        <dbReference type="Proteomes" id="UP000287605"/>
    </source>
</evidence>
<feature type="transmembrane region" description="Helical" evidence="2">
    <location>
        <begin position="141"/>
        <end position="157"/>
    </location>
</feature>
<dbReference type="RefSeq" id="WP_126807416.1">
    <property type="nucleotide sequence ID" value="NZ_NGKA01000003.1"/>
</dbReference>
<evidence type="ECO:0000313" key="4">
    <source>
        <dbReference type="EMBL" id="RSU14396.1"/>
    </source>
</evidence>
<dbReference type="InterPro" id="IPR051203">
    <property type="entry name" value="Polysaccharide_Synthase-Rel"/>
</dbReference>
<dbReference type="Pfam" id="PF13727">
    <property type="entry name" value="CoA_binding_3"/>
    <property type="match status" value="1"/>
</dbReference>
<dbReference type="OrthoDB" id="9803111at2"/>
<feature type="transmembrane region" description="Helical" evidence="2">
    <location>
        <begin position="73"/>
        <end position="94"/>
    </location>
</feature>